<feature type="transmembrane region" description="Helical" evidence="1">
    <location>
        <begin position="125"/>
        <end position="153"/>
    </location>
</feature>
<evidence type="ECO:0000313" key="2">
    <source>
        <dbReference type="EMBL" id="EYR63698.1"/>
    </source>
</evidence>
<keyword evidence="1" id="KW-0812">Transmembrane</keyword>
<proteinExistence type="predicted"/>
<accession>A0A021VRF0</accession>
<keyword evidence="1" id="KW-1133">Transmembrane helix</keyword>
<feature type="transmembrane region" description="Helical" evidence="1">
    <location>
        <begin position="251"/>
        <end position="272"/>
    </location>
</feature>
<evidence type="ECO:0000256" key="1">
    <source>
        <dbReference type="SAM" id="Phobius"/>
    </source>
</evidence>
<feature type="transmembrane region" description="Helical" evidence="1">
    <location>
        <begin position="60"/>
        <end position="80"/>
    </location>
</feature>
<protein>
    <submittedName>
        <fullName evidence="2">ABC transporter permease</fullName>
    </submittedName>
</protein>
<evidence type="ECO:0000313" key="3">
    <source>
        <dbReference type="Proteomes" id="UP000019753"/>
    </source>
</evidence>
<gene>
    <name evidence="2" type="ORF">N866_18745</name>
</gene>
<sequence>MAPAGGARAVPRGATWRLFRSELRLIYRRRRNLAGALVLAAVPIIIAVSIRVSGSGDGDSFLFGQITVNGLFVALAALFVQMPFFLPTAVATIAGDTVAGEANQGTLRYLLVVPVERTRLLLVKLAALVVFAASATLLVAGVGGVVGVALFGAGPLPTISGTTLSFAEGVGRLLLVCGYLTLCLVALGAIGLFISTLTEQPLAATIAVLVVALTSQILDALSQLEPIHEYLPTHWWFAFVDLLRDPVATEALLPGVVSALAYTAVFTAAAWARFTTKDISS</sequence>
<dbReference type="Pfam" id="PF12730">
    <property type="entry name" value="ABC2_membrane_4"/>
    <property type="match status" value="1"/>
</dbReference>
<keyword evidence="1" id="KW-0472">Membrane</keyword>
<dbReference type="EMBL" id="AXCW01000075">
    <property type="protein sequence ID" value="EYR63698.1"/>
    <property type="molecule type" value="Genomic_DNA"/>
</dbReference>
<organism evidence="2 3">
    <name type="scientific">Actinotalea ferrariae CF5-4</name>
    <dbReference type="NCBI Taxonomy" id="948458"/>
    <lineage>
        <taxon>Bacteria</taxon>
        <taxon>Bacillati</taxon>
        <taxon>Actinomycetota</taxon>
        <taxon>Actinomycetes</taxon>
        <taxon>Micrococcales</taxon>
        <taxon>Cellulomonadaceae</taxon>
        <taxon>Actinotalea</taxon>
    </lineage>
</organism>
<name>A0A021VRF0_9CELL</name>
<reference evidence="2 3" key="1">
    <citation type="submission" date="2014-01" db="EMBL/GenBank/DDBJ databases">
        <title>Actinotalea ferrariae CF5-4.</title>
        <authorList>
            <person name="Chen F."/>
            <person name="Li Y."/>
            <person name="Wang G."/>
        </authorList>
    </citation>
    <scope>NUCLEOTIDE SEQUENCE [LARGE SCALE GENOMIC DNA]</scope>
    <source>
        <strain evidence="2 3">CF5-4</strain>
    </source>
</reference>
<feature type="transmembrane region" description="Helical" evidence="1">
    <location>
        <begin position="173"/>
        <end position="194"/>
    </location>
</feature>
<dbReference type="AlphaFoldDB" id="A0A021VRF0"/>
<dbReference type="PANTHER" id="PTHR37305">
    <property type="entry name" value="INTEGRAL MEMBRANE PROTEIN-RELATED"/>
    <property type="match status" value="1"/>
</dbReference>
<dbReference type="OrthoDB" id="3217553at2"/>
<dbReference type="Proteomes" id="UP000019753">
    <property type="component" value="Unassembled WGS sequence"/>
</dbReference>
<comment type="caution">
    <text evidence="2">The sequence shown here is derived from an EMBL/GenBank/DDBJ whole genome shotgun (WGS) entry which is preliminary data.</text>
</comment>
<feature type="transmembrane region" description="Helical" evidence="1">
    <location>
        <begin position="201"/>
        <end position="218"/>
    </location>
</feature>
<dbReference type="PANTHER" id="PTHR37305:SF1">
    <property type="entry name" value="MEMBRANE PROTEIN"/>
    <property type="match status" value="1"/>
</dbReference>
<feature type="transmembrane region" description="Helical" evidence="1">
    <location>
        <begin position="33"/>
        <end position="54"/>
    </location>
</feature>
<keyword evidence="3" id="KW-1185">Reference proteome</keyword>